<dbReference type="EMBL" id="MEUJ01000004">
    <property type="protein sequence ID" value="OGC40368.1"/>
    <property type="molecule type" value="Genomic_DNA"/>
</dbReference>
<dbReference type="Gene3D" id="2.40.160.60">
    <property type="entry name" value="Outer membrane protein transport protein (OMPP1/FadL/TodX)"/>
    <property type="match status" value="1"/>
</dbReference>
<dbReference type="PANTHER" id="PTHR43308:SF5">
    <property type="entry name" value="S-LAYER PROTEIN _ PEPTIDOGLYCAN ENDO-BETA-N-ACETYLGLUCOSAMINIDASE"/>
    <property type="match status" value="1"/>
</dbReference>
<feature type="signal peptide" evidence="1">
    <location>
        <begin position="1"/>
        <end position="43"/>
    </location>
</feature>
<proteinExistence type="predicted"/>
<dbReference type="PROSITE" id="PS51272">
    <property type="entry name" value="SLH"/>
    <property type="match status" value="3"/>
</dbReference>
<evidence type="ECO:0000259" key="2">
    <source>
        <dbReference type="PROSITE" id="PS51272"/>
    </source>
</evidence>
<feature type="chain" id="PRO_5009514749" description="SLH domain-containing protein" evidence="1">
    <location>
        <begin position="44"/>
        <end position="629"/>
    </location>
</feature>
<reference evidence="3 4" key="1">
    <citation type="journal article" date="2016" name="Nat. Commun.">
        <title>Thousands of microbial genomes shed light on interconnected biogeochemical processes in an aquifer system.</title>
        <authorList>
            <person name="Anantharaman K."/>
            <person name="Brown C.T."/>
            <person name="Hug L.A."/>
            <person name="Sharon I."/>
            <person name="Castelle C.J."/>
            <person name="Probst A.J."/>
            <person name="Thomas B.C."/>
            <person name="Singh A."/>
            <person name="Wilkins M.J."/>
            <person name="Karaoz U."/>
            <person name="Brodie E.L."/>
            <person name="Williams K.H."/>
            <person name="Hubbard S.S."/>
            <person name="Banfield J.F."/>
        </authorList>
    </citation>
    <scope>NUCLEOTIDE SEQUENCE [LARGE SCALE GENOMIC DNA]</scope>
</reference>
<dbReference type="AlphaFoldDB" id="A0A1F4U5X2"/>
<evidence type="ECO:0000313" key="3">
    <source>
        <dbReference type="EMBL" id="OGC40368.1"/>
    </source>
</evidence>
<dbReference type="Pfam" id="PF00395">
    <property type="entry name" value="SLH"/>
    <property type="match status" value="3"/>
</dbReference>
<feature type="domain" description="SLH" evidence="2">
    <location>
        <begin position="486"/>
        <end position="549"/>
    </location>
</feature>
<comment type="caution">
    <text evidence="3">The sequence shown here is derived from an EMBL/GenBank/DDBJ whole genome shotgun (WGS) entry which is preliminary data.</text>
</comment>
<feature type="domain" description="SLH" evidence="2">
    <location>
        <begin position="550"/>
        <end position="610"/>
    </location>
</feature>
<dbReference type="NCBIfam" id="NF033709">
    <property type="entry name" value="PorV_fam"/>
    <property type="match status" value="1"/>
</dbReference>
<gene>
    <name evidence="3" type="ORF">A2438_03765</name>
</gene>
<feature type="domain" description="SLH" evidence="2">
    <location>
        <begin position="425"/>
        <end position="485"/>
    </location>
</feature>
<dbReference type="InterPro" id="IPR001119">
    <property type="entry name" value="SLH_dom"/>
</dbReference>
<organism evidence="3 4">
    <name type="scientific">candidate division WOR-1 bacterium RIFOXYC2_FULL_46_14</name>
    <dbReference type="NCBI Taxonomy" id="1802587"/>
    <lineage>
        <taxon>Bacteria</taxon>
        <taxon>Bacillati</taxon>
        <taxon>Saganbacteria</taxon>
    </lineage>
</organism>
<sequence length="629" mass="66503">MTNDKFQMTNESKKIKSFKDLKIKRFIGILVLGFILVATSALAADTTATDPLRIGVGARTLGMGRAYTAVAEDAETVFTNPAGLGGIKSLKLTSMYTSLLGDVNYVVFGGAYPLNANSAIGAGIVTSNVGAIPLYDSSQASIGSANWSNNAIFASYGIALPDGKTKLGASAKYYSQGASGATTAEGTNGSALGLDAGALYSVNDQLTVGVVAQNPLGTKLQSGNGVGNAMVPTIKTGVSYCVPMEGNRKLTLAADYDLMSKRANTLHAGAEFFVTPSFALRAGLDQDPAPGGTVTNLSAGLGLRMQGIAFDFAYHPYGEVAENATYYFSIGYVGADEPKKLDLEMSLTSPSDKATVYTDNVKVAGKLSGNISGITVLANGVSAPLSADGTFTASVPIEKVGKKLVHVEASDSKGRKLTEDRRVLRLVSFTDVNSGYWAKAPIENTGTVGLVQGYPDGTFKPDRSLTRAELSALLVRAKEYKVPGRPVKVFKDVASSHWAAGYVEIAKRTGLIKGYPDGKFRPNNRISNAEAITVVARFDGLQKKYDAKTAYSDVSKKHWAAGYVNAASEAGMLSYINDTELKPEKSISRAESVQMLSKTSLAVKMVDDLLSWDKGFQFEITRPTIRAGL</sequence>
<keyword evidence="1" id="KW-0732">Signal</keyword>
<dbReference type="InterPro" id="IPR051465">
    <property type="entry name" value="Cell_Envelope_Struct_Comp"/>
</dbReference>
<dbReference type="InterPro" id="IPR013783">
    <property type="entry name" value="Ig-like_fold"/>
</dbReference>
<protein>
    <recommendedName>
        <fullName evidence="2">SLH domain-containing protein</fullName>
    </recommendedName>
</protein>
<dbReference type="Gene3D" id="2.60.40.10">
    <property type="entry name" value="Immunoglobulins"/>
    <property type="match status" value="1"/>
</dbReference>
<dbReference type="PANTHER" id="PTHR43308">
    <property type="entry name" value="OUTER MEMBRANE PROTEIN ALPHA-RELATED"/>
    <property type="match status" value="1"/>
</dbReference>
<dbReference type="SUPFAM" id="SSF56935">
    <property type="entry name" value="Porins"/>
    <property type="match status" value="1"/>
</dbReference>
<evidence type="ECO:0000313" key="4">
    <source>
        <dbReference type="Proteomes" id="UP000179242"/>
    </source>
</evidence>
<evidence type="ECO:0000256" key="1">
    <source>
        <dbReference type="SAM" id="SignalP"/>
    </source>
</evidence>
<dbReference type="Proteomes" id="UP000179242">
    <property type="component" value="Unassembled WGS sequence"/>
</dbReference>
<accession>A0A1F4U5X2</accession>
<name>A0A1F4U5X2_UNCSA</name>